<feature type="transmembrane region" description="Helical" evidence="6">
    <location>
        <begin position="113"/>
        <end position="132"/>
    </location>
</feature>
<evidence type="ECO:0000256" key="4">
    <source>
        <dbReference type="ARBA" id="ARBA00022989"/>
    </source>
</evidence>
<keyword evidence="2" id="KW-1003">Cell membrane</keyword>
<evidence type="ECO:0008006" key="9">
    <source>
        <dbReference type="Google" id="ProtNLM"/>
    </source>
</evidence>
<evidence type="ECO:0000313" key="8">
    <source>
        <dbReference type="Proteomes" id="UP000007013"/>
    </source>
</evidence>
<keyword evidence="4 6" id="KW-1133">Transmembrane helix</keyword>
<dbReference type="HOGENOM" id="CLU_054944_0_1_0"/>
<dbReference type="Pfam" id="PF09678">
    <property type="entry name" value="Caa3_CtaG"/>
    <property type="match status" value="1"/>
</dbReference>
<proteinExistence type="predicted"/>
<feature type="transmembrane region" description="Helical" evidence="6">
    <location>
        <begin position="269"/>
        <end position="291"/>
    </location>
</feature>
<dbReference type="GO" id="GO:0005886">
    <property type="term" value="C:plasma membrane"/>
    <property type="evidence" value="ECO:0007669"/>
    <property type="project" value="UniProtKB-SubCell"/>
</dbReference>
<evidence type="ECO:0000313" key="7">
    <source>
        <dbReference type="EMBL" id="ACB77411.1"/>
    </source>
</evidence>
<feature type="transmembrane region" description="Helical" evidence="6">
    <location>
        <begin position="193"/>
        <end position="210"/>
    </location>
</feature>
<sequence length="315" mass="34692">MQANFWWRTLEPVVLAHVGANAPAGPQNWGELARAWEWEPLLTAALLLTAWVYARGVRRLWAEAGRGRGLRRWEVASFWSGWVTVVVALASPLHPWGRVLFSAHMTQHELLMVAAAPLLVLGRPIVALLFALPKPEARQLSQVARVPWVKTSWRALTNPLVAWAVHAVALWIWHVPQFFQATLTSNFVHDLQHVSFFGSALLFWWALIHGGPGRRGFGVAVLYLFTTMLHTGLLGALITLAGTQIYPAYAVGGGRWSLTPLEDQQLGGLIMWVPAGLVYIVSALALIAGWMRSTEAEDPAPAGTALDASRSPEVF</sequence>
<feature type="transmembrane region" description="Helical" evidence="6">
    <location>
        <begin position="35"/>
        <end position="54"/>
    </location>
</feature>
<accession>B2A075</accession>
<comment type="subcellular location">
    <subcellularLocation>
        <location evidence="1">Cell membrane</location>
        <topology evidence="1">Multi-pass membrane protein</topology>
    </subcellularLocation>
</comment>
<organism evidence="7 8">
    <name type="scientific">Opitutus terrae (strain DSM 11246 / JCM 15787 / PB90-1)</name>
    <dbReference type="NCBI Taxonomy" id="452637"/>
    <lineage>
        <taxon>Bacteria</taxon>
        <taxon>Pseudomonadati</taxon>
        <taxon>Verrucomicrobiota</taxon>
        <taxon>Opitutia</taxon>
        <taxon>Opitutales</taxon>
        <taxon>Opitutaceae</taxon>
        <taxon>Opitutus</taxon>
    </lineage>
</organism>
<dbReference type="KEGG" id="ote:Oter_4137"/>
<keyword evidence="5 6" id="KW-0472">Membrane</keyword>
<evidence type="ECO:0000256" key="6">
    <source>
        <dbReference type="SAM" id="Phobius"/>
    </source>
</evidence>
<protein>
    <recommendedName>
        <fullName evidence="9">Cytochrome c oxidase caa3-type, assembly factor CtaG-related</fullName>
    </recommendedName>
</protein>
<dbReference type="InterPro" id="IPR019108">
    <property type="entry name" value="Caa3_assmbl_CtaG-rel"/>
</dbReference>
<dbReference type="STRING" id="452637.Oter_4137"/>
<evidence type="ECO:0000256" key="3">
    <source>
        <dbReference type="ARBA" id="ARBA00022692"/>
    </source>
</evidence>
<dbReference type="AlphaFoldDB" id="B2A075"/>
<dbReference type="Proteomes" id="UP000007013">
    <property type="component" value="Chromosome"/>
</dbReference>
<feature type="transmembrane region" description="Helical" evidence="6">
    <location>
        <begin position="153"/>
        <end position="173"/>
    </location>
</feature>
<dbReference type="eggNOG" id="COG3336">
    <property type="taxonomic scope" value="Bacteria"/>
</dbReference>
<feature type="transmembrane region" description="Helical" evidence="6">
    <location>
        <begin position="222"/>
        <end position="249"/>
    </location>
</feature>
<feature type="transmembrane region" description="Helical" evidence="6">
    <location>
        <begin position="75"/>
        <end position="93"/>
    </location>
</feature>
<keyword evidence="3 6" id="KW-0812">Transmembrane</keyword>
<evidence type="ECO:0000256" key="2">
    <source>
        <dbReference type="ARBA" id="ARBA00022475"/>
    </source>
</evidence>
<evidence type="ECO:0000256" key="1">
    <source>
        <dbReference type="ARBA" id="ARBA00004651"/>
    </source>
</evidence>
<gene>
    <name evidence="7" type="ordered locus">Oter_4137</name>
</gene>
<dbReference type="EMBL" id="CP001032">
    <property type="protein sequence ID" value="ACB77411.1"/>
    <property type="molecule type" value="Genomic_DNA"/>
</dbReference>
<keyword evidence="8" id="KW-1185">Reference proteome</keyword>
<name>B2A075_OPITP</name>
<reference evidence="7 8" key="1">
    <citation type="journal article" date="2011" name="J. Bacteriol.">
        <title>Genome sequence of the verrucomicrobium Opitutus terrae PB90-1, an abundant inhabitant of rice paddy soil ecosystems.</title>
        <authorList>
            <person name="van Passel M.W."/>
            <person name="Kant R."/>
            <person name="Palva A."/>
            <person name="Copeland A."/>
            <person name="Lucas S."/>
            <person name="Lapidus A."/>
            <person name="Glavina del Rio T."/>
            <person name="Pitluck S."/>
            <person name="Goltsman E."/>
            <person name="Clum A."/>
            <person name="Sun H."/>
            <person name="Schmutz J."/>
            <person name="Larimer F.W."/>
            <person name="Land M.L."/>
            <person name="Hauser L."/>
            <person name="Kyrpides N."/>
            <person name="Mikhailova N."/>
            <person name="Richardson P.P."/>
            <person name="Janssen P.H."/>
            <person name="de Vos W.M."/>
            <person name="Smidt H."/>
        </authorList>
    </citation>
    <scope>NUCLEOTIDE SEQUENCE [LARGE SCALE GENOMIC DNA]</scope>
    <source>
        <strain evidence="8">DSM 11246 / JCM 15787 / PB90-1</strain>
    </source>
</reference>
<evidence type="ECO:0000256" key="5">
    <source>
        <dbReference type="ARBA" id="ARBA00023136"/>
    </source>
</evidence>